<dbReference type="PATRIC" id="fig|883066.3.peg.1480"/>
<dbReference type="SUPFAM" id="SSF52540">
    <property type="entry name" value="P-loop containing nucleoside triphosphate hydrolases"/>
    <property type="match status" value="1"/>
</dbReference>
<dbReference type="PANTHER" id="PTHR43394:SF1">
    <property type="entry name" value="ATP-BINDING CASSETTE SUB-FAMILY B MEMBER 10, MITOCHONDRIAL"/>
    <property type="match status" value="1"/>
</dbReference>
<dbReference type="FunFam" id="3.40.50.300:FF:000221">
    <property type="entry name" value="Multidrug ABC transporter ATP-binding protein"/>
    <property type="match status" value="1"/>
</dbReference>
<evidence type="ECO:0000256" key="7">
    <source>
        <dbReference type="ARBA" id="ARBA00022840"/>
    </source>
</evidence>
<dbReference type="PANTHER" id="PTHR43394">
    <property type="entry name" value="ATP-DEPENDENT PERMEASE MDL1, MITOCHONDRIAL"/>
    <property type="match status" value="1"/>
</dbReference>
<reference evidence="14 15" key="1">
    <citation type="submission" date="2012-09" db="EMBL/GenBank/DDBJ databases">
        <title>The Genome Sequence of Actinobaculum massiliae ACS-171-V-COL2.</title>
        <authorList>
            <consortium name="The Broad Institute Genome Sequencing Platform"/>
            <person name="Earl A."/>
            <person name="Ward D."/>
            <person name="Feldgarden M."/>
            <person name="Gevers D."/>
            <person name="Saerens B."/>
            <person name="Vaneechoutte M."/>
            <person name="Walker B."/>
            <person name="Young S.K."/>
            <person name="Zeng Q."/>
            <person name="Gargeya S."/>
            <person name="Fitzgerald M."/>
            <person name="Haas B."/>
            <person name="Abouelleil A."/>
            <person name="Alvarado L."/>
            <person name="Arachchi H.M."/>
            <person name="Berlin A."/>
            <person name="Chapman S.B."/>
            <person name="Goldberg J."/>
            <person name="Griggs A."/>
            <person name="Gujja S."/>
            <person name="Hansen M."/>
            <person name="Howarth C."/>
            <person name="Imamovic A."/>
            <person name="Larimer J."/>
            <person name="McCowen C."/>
            <person name="Montmayeur A."/>
            <person name="Murphy C."/>
            <person name="Neiman D."/>
            <person name="Pearson M."/>
            <person name="Priest M."/>
            <person name="Roberts A."/>
            <person name="Saif S."/>
            <person name="Shea T."/>
            <person name="Sisk P."/>
            <person name="Sykes S."/>
            <person name="Wortman J."/>
            <person name="Nusbaum C."/>
            <person name="Birren B."/>
        </authorList>
    </citation>
    <scope>NUCLEOTIDE SEQUENCE [LARGE SCALE GENOMIC DNA]</scope>
    <source>
        <strain evidence="15">ACS-171-V-Col2</strain>
    </source>
</reference>
<keyword evidence="8 11" id="KW-1133">Transmembrane helix</keyword>
<dbReference type="InterPro" id="IPR017871">
    <property type="entry name" value="ABC_transporter-like_CS"/>
</dbReference>
<dbReference type="Pfam" id="PF00664">
    <property type="entry name" value="ABC_membrane"/>
    <property type="match status" value="1"/>
</dbReference>
<protein>
    <recommendedName>
        <fullName evidence="16">Iron ABC transporter ATP-binding protein</fullName>
    </recommendedName>
</protein>
<dbReference type="InterPro" id="IPR036640">
    <property type="entry name" value="ABC1_TM_sf"/>
</dbReference>
<keyword evidence="9 11" id="KW-0472">Membrane</keyword>
<dbReference type="InterPro" id="IPR003593">
    <property type="entry name" value="AAA+_ATPase"/>
</dbReference>
<feature type="transmembrane region" description="Helical" evidence="11">
    <location>
        <begin position="291"/>
        <end position="313"/>
    </location>
</feature>
<feature type="transmembrane region" description="Helical" evidence="11">
    <location>
        <begin position="173"/>
        <end position="196"/>
    </location>
</feature>
<evidence type="ECO:0000256" key="1">
    <source>
        <dbReference type="ARBA" id="ARBA00004429"/>
    </source>
</evidence>
<evidence type="ECO:0000313" key="15">
    <source>
        <dbReference type="Proteomes" id="UP000009888"/>
    </source>
</evidence>
<sequence length="601" mass="64467">MADQSAQVAEGKPADRDKEKAVAGQAAIRRLTKPIRGRILVAQILTIISGILAIAPYIALVELGRVLTDAGSLSAVDTDQVWTIIAILTGAFSLRLLLYFIALLVTHFSDLKLRDILRRGIIERLAKAPLSWFTESNSGIVRKAVQDDTTTVHTVIAHGPIDKLNAVVSPVALVIYAFVIDWRLGLLSIATIPLYVGTYAVTMRDMPEKTAEMDTKLQKVSATMVEFVSGISVVKAFGRVGEAHGNYIKAANEFSQFYRAWCMPLVTISCLSFTWVSIPILLLVNLGGGALLVSTGAVTVAEVLTTTLIAIVVPGTIQTVSAIAWSYQLAGGAAMRICSILDVENLETPARGKKPNGTGVEIENVHFSYGDTHALRGVSLQLQPRTITALLGPSGSGKSTLATLIARFQDPDQGSVKIGGVDVREMDQETLYRTVSFVLQDAQLLSTSVRANIALGKPEASLEEVRAAARAAQIDDYIMSLPDGYDTVLGQDTGLSGGQQQRIAIARALLIDAPILLLDEATAFADPESETEIQEALNVLVKGRTVLVIAHRPRSIRGVDQIAVMDHGEVTAVGTHKQLLDEPHYRALLAQSGALAEKAEN</sequence>
<dbReference type="Gene3D" id="1.20.1560.10">
    <property type="entry name" value="ABC transporter type 1, transmembrane domain"/>
    <property type="match status" value="1"/>
</dbReference>
<dbReference type="GO" id="GO:0005524">
    <property type="term" value="F:ATP binding"/>
    <property type="evidence" value="ECO:0007669"/>
    <property type="project" value="UniProtKB-KW"/>
</dbReference>
<evidence type="ECO:0000259" key="12">
    <source>
        <dbReference type="PROSITE" id="PS50893"/>
    </source>
</evidence>
<evidence type="ECO:0000256" key="5">
    <source>
        <dbReference type="ARBA" id="ARBA00022692"/>
    </source>
</evidence>
<keyword evidence="5 11" id="KW-0812">Transmembrane</keyword>
<dbReference type="EMBL" id="AGWL01000008">
    <property type="protein sequence ID" value="EKU94469.1"/>
    <property type="molecule type" value="Genomic_DNA"/>
</dbReference>
<dbReference type="InterPro" id="IPR011527">
    <property type="entry name" value="ABC1_TM_dom"/>
</dbReference>
<evidence type="ECO:0000256" key="4">
    <source>
        <dbReference type="ARBA" id="ARBA00022519"/>
    </source>
</evidence>
<dbReference type="GO" id="GO:0005886">
    <property type="term" value="C:plasma membrane"/>
    <property type="evidence" value="ECO:0007669"/>
    <property type="project" value="UniProtKB-SubCell"/>
</dbReference>
<evidence type="ECO:0000256" key="6">
    <source>
        <dbReference type="ARBA" id="ARBA00022741"/>
    </source>
</evidence>
<comment type="subcellular location">
    <subcellularLocation>
        <location evidence="1">Cell inner membrane</location>
        <topology evidence="1">Multi-pass membrane protein</topology>
    </subcellularLocation>
</comment>
<dbReference type="PROSITE" id="PS50893">
    <property type="entry name" value="ABC_TRANSPORTER_2"/>
    <property type="match status" value="1"/>
</dbReference>
<name>K9EB45_9ACTO</name>
<accession>K9EB45</accession>
<evidence type="ECO:0000259" key="13">
    <source>
        <dbReference type="PROSITE" id="PS50929"/>
    </source>
</evidence>
<dbReference type="InterPro" id="IPR003439">
    <property type="entry name" value="ABC_transporter-like_ATP-bd"/>
</dbReference>
<evidence type="ECO:0000256" key="10">
    <source>
        <dbReference type="ARBA" id="ARBA00023455"/>
    </source>
</evidence>
<dbReference type="Pfam" id="PF00005">
    <property type="entry name" value="ABC_tran"/>
    <property type="match status" value="1"/>
</dbReference>
<dbReference type="Proteomes" id="UP000009888">
    <property type="component" value="Unassembled WGS sequence"/>
</dbReference>
<dbReference type="HOGENOM" id="CLU_000604_84_9_11"/>
<dbReference type="GO" id="GO:0015421">
    <property type="term" value="F:ABC-type oligopeptide transporter activity"/>
    <property type="evidence" value="ECO:0007669"/>
    <property type="project" value="TreeGrafter"/>
</dbReference>
<dbReference type="SUPFAM" id="SSF90123">
    <property type="entry name" value="ABC transporter transmembrane region"/>
    <property type="match status" value="1"/>
</dbReference>
<feature type="transmembrane region" description="Helical" evidence="11">
    <location>
        <begin position="258"/>
        <end position="284"/>
    </location>
</feature>
<evidence type="ECO:0008006" key="16">
    <source>
        <dbReference type="Google" id="ProtNLM"/>
    </source>
</evidence>
<keyword evidence="7" id="KW-0067">ATP-binding</keyword>
<dbReference type="AlphaFoldDB" id="K9EB45"/>
<keyword evidence="2" id="KW-0813">Transport</keyword>
<dbReference type="PROSITE" id="PS00211">
    <property type="entry name" value="ABC_TRANSPORTER_1"/>
    <property type="match status" value="1"/>
</dbReference>
<proteinExistence type="inferred from homology"/>
<comment type="caution">
    <text evidence="14">The sequence shown here is derived from an EMBL/GenBank/DDBJ whole genome shotgun (WGS) entry which is preliminary data.</text>
</comment>
<dbReference type="InterPro" id="IPR039421">
    <property type="entry name" value="Type_1_exporter"/>
</dbReference>
<evidence type="ECO:0000313" key="14">
    <source>
        <dbReference type="EMBL" id="EKU94469.1"/>
    </source>
</evidence>
<dbReference type="SMART" id="SM00382">
    <property type="entry name" value="AAA"/>
    <property type="match status" value="1"/>
</dbReference>
<dbReference type="Gene3D" id="3.40.50.300">
    <property type="entry name" value="P-loop containing nucleotide triphosphate hydrolases"/>
    <property type="match status" value="1"/>
</dbReference>
<dbReference type="GO" id="GO:0016887">
    <property type="term" value="F:ATP hydrolysis activity"/>
    <property type="evidence" value="ECO:0007669"/>
    <property type="project" value="InterPro"/>
</dbReference>
<dbReference type="eggNOG" id="COG1132">
    <property type="taxonomic scope" value="Bacteria"/>
</dbReference>
<keyword evidence="3" id="KW-1003">Cell membrane</keyword>
<dbReference type="PROSITE" id="PS50929">
    <property type="entry name" value="ABC_TM1F"/>
    <property type="match status" value="1"/>
</dbReference>
<gene>
    <name evidence="14" type="ORF">HMPREF9233_01416</name>
</gene>
<evidence type="ECO:0000256" key="2">
    <source>
        <dbReference type="ARBA" id="ARBA00022448"/>
    </source>
</evidence>
<keyword evidence="15" id="KW-1185">Reference proteome</keyword>
<feature type="domain" description="ABC transporter" evidence="12">
    <location>
        <begin position="360"/>
        <end position="592"/>
    </location>
</feature>
<dbReference type="InterPro" id="IPR027417">
    <property type="entry name" value="P-loop_NTPase"/>
</dbReference>
<feature type="transmembrane region" description="Helical" evidence="11">
    <location>
        <begin position="81"/>
        <end position="105"/>
    </location>
</feature>
<evidence type="ECO:0000256" key="11">
    <source>
        <dbReference type="SAM" id="Phobius"/>
    </source>
</evidence>
<dbReference type="STRING" id="202789.GCA_001457435_00694"/>
<evidence type="ECO:0000256" key="3">
    <source>
        <dbReference type="ARBA" id="ARBA00022475"/>
    </source>
</evidence>
<feature type="transmembrane region" description="Helical" evidence="11">
    <location>
        <begin position="39"/>
        <end position="61"/>
    </location>
</feature>
<keyword evidence="4" id="KW-0997">Cell inner membrane</keyword>
<evidence type="ECO:0000256" key="8">
    <source>
        <dbReference type="ARBA" id="ARBA00022989"/>
    </source>
</evidence>
<dbReference type="RefSeq" id="WP_007001621.1">
    <property type="nucleotide sequence ID" value="NZ_JH992956.1"/>
</dbReference>
<comment type="similarity">
    <text evidence="10">Belongs to the ABC transporter superfamily. Siderophore-Fe(3+) uptake transporter (SIUT) (TC 3.A.1.21) family.</text>
</comment>
<keyword evidence="6" id="KW-0547">Nucleotide-binding</keyword>
<evidence type="ECO:0000256" key="9">
    <source>
        <dbReference type="ARBA" id="ARBA00023136"/>
    </source>
</evidence>
<organism evidence="14 15">
    <name type="scientific">Actinobaculum massiliense ACS-171-V-Col2</name>
    <dbReference type="NCBI Taxonomy" id="883066"/>
    <lineage>
        <taxon>Bacteria</taxon>
        <taxon>Bacillati</taxon>
        <taxon>Actinomycetota</taxon>
        <taxon>Actinomycetes</taxon>
        <taxon>Actinomycetales</taxon>
        <taxon>Actinomycetaceae</taxon>
        <taxon>Actinobaculum</taxon>
    </lineage>
</organism>
<feature type="domain" description="ABC transmembrane type-1" evidence="13">
    <location>
        <begin position="44"/>
        <end position="321"/>
    </location>
</feature>